<feature type="region of interest" description="Disordered" evidence="1">
    <location>
        <begin position="157"/>
        <end position="176"/>
    </location>
</feature>
<feature type="non-terminal residue" evidence="2">
    <location>
        <position position="309"/>
    </location>
</feature>
<organism evidence="2">
    <name type="scientific">Graphocephala atropunctata</name>
    <dbReference type="NCBI Taxonomy" id="36148"/>
    <lineage>
        <taxon>Eukaryota</taxon>
        <taxon>Metazoa</taxon>
        <taxon>Ecdysozoa</taxon>
        <taxon>Arthropoda</taxon>
        <taxon>Hexapoda</taxon>
        <taxon>Insecta</taxon>
        <taxon>Pterygota</taxon>
        <taxon>Neoptera</taxon>
        <taxon>Paraneoptera</taxon>
        <taxon>Hemiptera</taxon>
        <taxon>Auchenorrhyncha</taxon>
        <taxon>Membracoidea</taxon>
        <taxon>Cicadellidae</taxon>
        <taxon>Cicadellinae</taxon>
        <taxon>Cicadellini</taxon>
        <taxon>Graphocephala</taxon>
    </lineage>
</organism>
<gene>
    <name evidence="2" type="ORF">g.9300</name>
</gene>
<evidence type="ECO:0000256" key="1">
    <source>
        <dbReference type="SAM" id="MobiDB-lite"/>
    </source>
</evidence>
<dbReference type="EMBL" id="GEBQ01023007">
    <property type="protein sequence ID" value="JAT16970.1"/>
    <property type="molecule type" value="Transcribed_RNA"/>
</dbReference>
<sequence>MMTDVTALICEASIPRSTPSHMAAHIRRLKCTKQINPIKSFFATGESPKVLHFVIPVQMGLKLSQQPVQLLPRVWRDYMAGPSTGVTDSKTQNSIVKSETYLKSKKSDIKNIPDILKGCLSFENGKWYSLENKNKTGKTLNFKSKITSLKLEIMDGETNQNSSESISSGEQKCSSLEVPDRSNSVASFVKPAVSKAIPNKSRRQSVKNDVLDKKHRKFNGQLPNRPKKKKKVILDKTTPPKVKFVLKPGLQCPLQIKTIKKESTIATEVDCVQESSNHVTKKTDHKVNCRKNGLLYTSVNNNKDVNNKG</sequence>
<proteinExistence type="predicted"/>
<name>A0A1B6KZY9_9HEMI</name>
<accession>A0A1B6KZY9</accession>
<reference evidence="2" key="1">
    <citation type="submission" date="2015-11" db="EMBL/GenBank/DDBJ databases">
        <title>De novo transcriptome assembly of four potential Pierce s Disease insect vectors from Arizona vineyards.</title>
        <authorList>
            <person name="Tassone E.E."/>
        </authorList>
    </citation>
    <scope>NUCLEOTIDE SEQUENCE</scope>
</reference>
<feature type="compositionally biased region" description="Polar residues" evidence="1">
    <location>
        <begin position="157"/>
        <end position="174"/>
    </location>
</feature>
<dbReference type="AlphaFoldDB" id="A0A1B6KZY9"/>
<protein>
    <submittedName>
        <fullName evidence="2">Uncharacterized protein</fullName>
    </submittedName>
</protein>
<evidence type="ECO:0000313" key="2">
    <source>
        <dbReference type="EMBL" id="JAT16970.1"/>
    </source>
</evidence>